<keyword evidence="16" id="KW-1185">Reference proteome</keyword>
<sequence>MAKIGTKNKTQRAAEAAVEGFRQDLGPFVVAAETTRMAMLFTDSTQPGNPIIFANDAFLELTGYAREEVLGQNFNFLMSHGTDGDALARLDAAFSSASRGGSEICYRRKDGSEFWSAIQINPVRDHSGSVVQHFASFVDLTYHKQEQSQSRMLIEELNHRVKNTLATVQSIVWQALRNNSDPAVIRDAIESRLFALSRSHDLLTRKNWEGVRLCDLIKNALEAFGVANGRSEHFAIAGKDIRVSPRIALALGVAFHELATNAVKYGAFSNAAGAVQISWTIEPLPNGKEIRLCWEEKGGPTVTLPSRKGFGSRVIEHGLAHELDGTVVLDYRTAGLICRINFPLTSGAYDG</sequence>
<name>A0A937CNH1_9HYPH</name>
<dbReference type="CDD" id="cd00130">
    <property type="entry name" value="PAS"/>
    <property type="match status" value="1"/>
</dbReference>
<dbReference type="InterPro" id="IPR011102">
    <property type="entry name" value="Sig_transdc_His_kinase_HWE"/>
</dbReference>
<dbReference type="GO" id="GO:0005524">
    <property type="term" value="F:ATP binding"/>
    <property type="evidence" value="ECO:0007669"/>
    <property type="project" value="UniProtKB-KW"/>
</dbReference>
<evidence type="ECO:0000256" key="2">
    <source>
        <dbReference type="ARBA" id="ARBA00012438"/>
    </source>
</evidence>
<evidence type="ECO:0000256" key="4">
    <source>
        <dbReference type="ARBA" id="ARBA00022553"/>
    </source>
</evidence>
<dbReference type="EC" id="2.7.13.3" evidence="2"/>
<keyword evidence="4" id="KW-0597">Phosphoprotein</keyword>
<dbReference type="Pfam" id="PF13426">
    <property type="entry name" value="PAS_9"/>
    <property type="match status" value="1"/>
</dbReference>
<keyword evidence="10" id="KW-0418">Kinase</keyword>
<comment type="caution">
    <text evidence="15">The sequence shown here is derived from an EMBL/GenBank/DDBJ whole genome shotgun (WGS) entry which is preliminary data.</text>
</comment>
<evidence type="ECO:0000256" key="3">
    <source>
        <dbReference type="ARBA" id="ARBA00021740"/>
    </source>
</evidence>
<keyword evidence="7" id="KW-0808">Transferase</keyword>
<dbReference type="PANTHER" id="PTHR41523">
    <property type="entry name" value="TWO-COMPONENT SYSTEM SENSOR PROTEIN"/>
    <property type="match status" value="1"/>
</dbReference>
<dbReference type="Gene3D" id="3.30.450.20">
    <property type="entry name" value="PAS domain"/>
    <property type="match status" value="1"/>
</dbReference>
<dbReference type="InterPro" id="IPR035965">
    <property type="entry name" value="PAS-like_dom_sf"/>
</dbReference>
<keyword evidence="9" id="KW-0547">Nucleotide-binding</keyword>
<evidence type="ECO:0000259" key="14">
    <source>
        <dbReference type="PROSITE" id="PS50113"/>
    </source>
</evidence>
<dbReference type="AlphaFoldDB" id="A0A937CNH1"/>
<dbReference type="GO" id="GO:0004673">
    <property type="term" value="F:protein histidine kinase activity"/>
    <property type="evidence" value="ECO:0007669"/>
    <property type="project" value="UniProtKB-EC"/>
</dbReference>
<evidence type="ECO:0000256" key="8">
    <source>
        <dbReference type="ARBA" id="ARBA00022737"/>
    </source>
</evidence>
<keyword evidence="12" id="KW-0843">Virulence</keyword>
<evidence type="ECO:0000256" key="11">
    <source>
        <dbReference type="ARBA" id="ARBA00022840"/>
    </source>
</evidence>
<dbReference type="Gene3D" id="3.30.565.10">
    <property type="entry name" value="Histidine kinase-like ATPase, C-terminal domain"/>
    <property type="match status" value="1"/>
</dbReference>
<dbReference type="PROSITE" id="PS50112">
    <property type="entry name" value="PAS"/>
    <property type="match status" value="1"/>
</dbReference>
<evidence type="ECO:0000256" key="5">
    <source>
        <dbReference type="ARBA" id="ARBA00022630"/>
    </source>
</evidence>
<evidence type="ECO:0000256" key="6">
    <source>
        <dbReference type="ARBA" id="ARBA00022643"/>
    </source>
</evidence>
<gene>
    <name evidence="15" type="ORF">JJB09_26105</name>
</gene>
<dbReference type="InterPro" id="IPR000014">
    <property type="entry name" value="PAS"/>
</dbReference>
<dbReference type="NCBIfam" id="TIGR00229">
    <property type="entry name" value="sensory_box"/>
    <property type="match status" value="1"/>
</dbReference>
<feature type="domain" description="PAC" evidence="14">
    <location>
        <begin position="100"/>
        <end position="152"/>
    </location>
</feature>
<evidence type="ECO:0000259" key="13">
    <source>
        <dbReference type="PROSITE" id="PS50112"/>
    </source>
</evidence>
<keyword evidence="8" id="KW-0677">Repeat</keyword>
<keyword evidence="6" id="KW-0288">FMN</keyword>
<dbReference type="SMART" id="SM00091">
    <property type="entry name" value="PAS"/>
    <property type="match status" value="1"/>
</dbReference>
<dbReference type="Proteomes" id="UP000633219">
    <property type="component" value="Unassembled WGS sequence"/>
</dbReference>
<evidence type="ECO:0000256" key="1">
    <source>
        <dbReference type="ARBA" id="ARBA00000085"/>
    </source>
</evidence>
<evidence type="ECO:0000256" key="10">
    <source>
        <dbReference type="ARBA" id="ARBA00022777"/>
    </source>
</evidence>
<evidence type="ECO:0000313" key="16">
    <source>
        <dbReference type="Proteomes" id="UP000633219"/>
    </source>
</evidence>
<dbReference type="InterPro" id="IPR036890">
    <property type="entry name" value="HATPase_C_sf"/>
</dbReference>
<keyword evidence="5" id="KW-0285">Flavoprotein</keyword>
<dbReference type="RefSeq" id="WP_201664030.1">
    <property type="nucleotide sequence ID" value="NZ_JAEQNC010000026.1"/>
</dbReference>
<feature type="domain" description="PAS" evidence="13">
    <location>
        <begin position="33"/>
        <end position="101"/>
    </location>
</feature>
<reference evidence="15" key="1">
    <citation type="submission" date="2021-01" db="EMBL/GenBank/DDBJ databases">
        <title>Rhizobium sp. strain KVB221 16S ribosomal RNA gene Genome sequencing and assembly.</title>
        <authorList>
            <person name="Kang M."/>
        </authorList>
    </citation>
    <scope>NUCLEOTIDE SEQUENCE</scope>
    <source>
        <strain evidence="15">KVB221</strain>
    </source>
</reference>
<dbReference type="PANTHER" id="PTHR41523:SF7">
    <property type="entry name" value="HISTIDINE KINASE"/>
    <property type="match status" value="1"/>
</dbReference>
<dbReference type="Pfam" id="PF07536">
    <property type="entry name" value="HWE_HK"/>
    <property type="match status" value="1"/>
</dbReference>
<comment type="catalytic activity">
    <reaction evidence="1">
        <text>ATP + protein L-histidine = ADP + protein N-phospho-L-histidine.</text>
        <dbReference type="EC" id="2.7.13.3"/>
    </reaction>
</comment>
<evidence type="ECO:0000313" key="15">
    <source>
        <dbReference type="EMBL" id="MBL0375485.1"/>
    </source>
</evidence>
<dbReference type="EMBL" id="JAEQNC010000026">
    <property type="protein sequence ID" value="MBL0375485.1"/>
    <property type="molecule type" value="Genomic_DNA"/>
</dbReference>
<evidence type="ECO:0000256" key="12">
    <source>
        <dbReference type="ARBA" id="ARBA00023026"/>
    </source>
</evidence>
<proteinExistence type="predicted"/>
<evidence type="ECO:0000256" key="9">
    <source>
        <dbReference type="ARBA" id="ARBA00022741"/>
    </source>
</evidence>
<organism evidence="15 16">
    <name type="scientific">Rhizobium setariae</name>
    <dbReference type="NCBI Taxonomy" id="2801340"/>
    <lineage>
        <taxon>Bacteria</taxon>
        <taxon>Pseudomonadati</taxon>
        <taxon>Pseudomonadota</taxon>
        <taxon>Alphaproteobacteria</taxon>
        <taxon>Hyphomicrobiales</taxon>
        <taxon>Rhizobiaceae</taxon>
        <taxon>Rhizobium/Agrobacterium group</taxon>
        <taxon>Rhizobium</taxon>
    </lineage>
</organism>
<keyword evidence="11" id="KW-0067">ATP-binding</keyword>
<protein>
    <recommendedName>
        <fullName evidence="3">Blue-light-activated histidine kinase</fullName>
        <ecNumber evidence="2">2.7.13.3</ecNumber>
    </recommendedName>
</protein>
<evidence type="ECO:0000256" key="7">
    <source>
        <dbReference type="ARBA" id="ARBA00022679"/>
    </source>
</evidence>
<accession>A0A937CNH1</accession>
<dbReference type="InterPro" id="IPR000700">
    <property type="entry name" value="PAS-assoc_C"/>
</dbReference>
<dbReference type="SUPFAM" id="SSF55785">
    <property type="entry name" value="PYP-like sensor domain (PAS domain)"/>
    <property type="match status" value="1"/>
</dbReference>
<dbReference type="SMART" id="SM00911">
    <property type="entry name" value="HWE_HK"/>
    <property type="match status" value="1"/>
</dbReference>
<dbReference type="PROSITE" id="PS50113">
    <property type="entry name" value="PAC"/>
    <property type="match status" value="1"/>
</dbReference>